<feature type="region of interest" description="Disordered" evidence="1">
    <location>
        <begin position="286"/>
        <end position="307"/>
    </location>
</feature>
<dbReference type="EMBL" id="BTFZ01000019">
    <property type="protein sequence ID" value="GMM38193.1"/>
    <property type="molecule type" value="Genomic_DNA"/>
</dbReference>
<dbReference type="AlphaFoldDB" id="A0AAV5QTF1"/>
<proteinExistence type="predicted"/>
<comment type="caution">
    <text evidence="2">The sequence shown here is derived from an EMBL/GenBank/DDBJ whole genome shotgun (WGS) entry which is preliminary data.</text>
</comment>
<dbReference type="PANTHER" id="PTHR13618:SF1">
    <property type="entry name" value="PROTEIN ROGDI HOMOLOG"/>
    <property type="match status" value="1"/>
</dbReference>
<dbReference type="GeneID" id="90076182"/>
<protein>
    <submittedName>
        <fullName evidence="2">Uncharacterized protein</fullName>
    </submittedName>
</protein>
<sequence length="536" mass="62439">MSATEIYPQLSLQDQQNQYISNLINDQDWLIHQIIVPKLPSLITTVRSVLFYLLLDKPFKLPITSNSNDYLKGVITRNSFKISSLSLQINKLSFFNNANPFKISLDDDKQLELIQIKMMIKRLEFLVLQLDNVVKFIRAMKQQPTENINIKLKNNLIFLKKFNQIFQNILLISGEIDNPVQSSLFPENHLDPQNFKPELDLNKLSIDLYLNSGEIFIELIFLKKINIKPWCFINKYGISFNEFLTKKFVQNRKFNNINHLIEHYLEEKNWPKFWEFDDSANSDRRSITSSSSSSATKHNDNRLSPNINKESAESHNSWFKNILNFQNSSEVNQMYLNRNLKFNNAIYWILKNLQVKIADPILIIVNIKLNSIRALVQNNLLNLKNLIVNGDYLKSVIEKQPSFTRLEQAKDEETYNLLVNQFFSNKNQDIIDQESSFDLVEYLKSGDDSELNSLVDEGTFNPNSNSRKSNHENLDTLGVNFELLKDIHPEYEMFNDNLEEWDGELIKEISSLINNDPSNTTVNDAFSCCEFDVFDA</sequence>
<gene>
    <name evidence="2" type="ORF">DASC09_055320</name>
</gene>
<dbReference type="PANTHER" id="PTHR13618">
    <property type="entry name" value="LEUCINE ZIPPER CONTAINING TRANSCRIPTION FACTOR LZF1"/>
    <property type="match status" value="1"/>
</dbReference>
<reference evidence="2 3" key="1">
    <citation type="journal article" date="2023" name="Elife">
        <title>Identification of key yeast species and microbe-microbe interactions impacting larval growth of Drosophila in the wild.</title>
        <authorList>
            <person name="Mure A."/>
            <person name="Sugiura Y."/>
            <person name="Maeda R."/>
            <person name="Honda K."/>
            <person name="Sakurai N."/>
            <person name="Takahashi Y."/>
            <person name="Watada M."/>
            <person name="Katoh T."/>
            <person name="Gotoh A."/>
            <person name="Gotoh Y."/>
            <person name="Taniguchi I."/>
            <person name="Nakamura K."/>
            <person name="Hayashi T."/>
            <person name="Katayama T."/>
            <person name="Uemura T."/>
            <person name="Hattori Y."/>
        </authorList>
    </citation>
    <scope>NUCLEOTIDE SEQUENCE [LARGE SCALE GENOMIC DNA]</scope>
    <source>
        <strain evidence="2 3">SC-9</strain>
    </source>
</reference>
<evidence type="ECO:0000256" key="1">
    <source>
        <dbReference type="SAM" id="MobiDB-lite"/>
    </source>
</evidence>
<keyword evidence="3" id="KW-1185">Reference proteome</keyword>
<evidence type="ECO:0000313" key="3">
    <source>
        <dbReference type="Proteomes" id="UP001360560"/>
    </source>
</evidence>
<accession>A0AAV5QTF1</accession>
<evidence type="ECO:0000313" key="2">
    <source>
        <dbReference type="EMBL" id="GMM38193.1"/>
    </source>
</evidence>
<dbReference type="Proteomes" id="UP001360560">
    <property type="component" value="Unassembled WGS sequence"/>
</dbReference>
<name>A0AAV5QTF1_9ASCO</name>
<dbReference type="InterPro" id="IPR028241">
    <property type="entry name" value="RAVE2/Rogdi"/>
</dbReference>
<dbReference type="GO" id="GO:0043291">
    <property type="term" value="C:RAVE complex"/>
    <property type="evidence" value="ECO:0007669"/>
    <property type="project" value="TreeGrafter"/>
</dbReference>
<dbReference type="RefSeq" id="XP_064855189.1">
    <property type="nucleotide sequence ID" value="XM_064999117.1"/>
</dbReference>
<feature type="compositionally biased region" description="Low complexity" evidence="1">
    <location>
        <begin position="287"/>
        <end position="296"/>
    </location>
</feature>
<organism evidence="2 3">
    <name type="scientific">Saccharomycopsis crataegensis</name>
    <dbReference type="NCBI Taxonomy" id="43959"/>
    <lineage>
        <taxon>Eukaryota</taxon>
        <taxon>Fungi</taxon>
        <taxon>Dikarya</taxon>
        <taxon>Ascomycota</taxon>
        <taxon>Saccharomycotina</taxon>
        <taxon>Saccharomycetes</taxon>
        <taxon>Saccharomycopsidaceae</taxon>
        <taxon>Saccharomycopsis</taxon>
    </lineage>
</organism>
<dbReference type="Pfam" id="PF10259">
    <property type="entry name" value="Rogdi_lz"/>
    <property type="match status" value="1"/>
</dbReference>